<protein>
    <submittedName>
        <fullName evidence="5">CHAT domain-containing protein</fullName>
    </submittedName>
</protein>
<proteinExistence type="predicted"/>
<keyword evidence="3" id="KW-0732">Signal</keyword>
<evidence type="ECO:0000256" key="1">
    <source>
        <dbReference type="SAM" id="Coils"/>
    </source>
</evidence>
<dbReference type="Pfam" id="PF12770">
    <property type="entry name" value="CHAT"/>
    <property type="match status" value="1"/>
</dbReference>
<gene>
    <name evidence="5" type="ORF">ACFFJC_00010</name>
</gene>
<evidence type="ECO:0000256" key="2">
    <source>
        <dbReference type="SAM" id="MobiDB-lite"/>
    </source>
</evidence>
<evidence type="ECO:0000313" key="6">
    <source>
        <dbReference type="Proteomes" id="UP001589798"/>
    </source>
</evidence>
<dbReference type="RefSeq" id="WP_379485521.1">
    <property type="nucleotide sequence ID" value="NZ_JBHLWK010000001.1"/>
</dbReference>
<reference evidence="5 6" key="1">
    <citation type="submission" date="2024-09" db="EMBL/GenBank/DDBJ databases">
        <authorList>
            <person name="Sun Q."/>
            <person name="Mori K."/>
        </authorList>
    </citation>
    <scope>NUCLEOTIDE SEQUENCE [LARGE SCALE GENOMIC DNA]</scope>
    <source>
        <strain evidence="5 6">CCM 7706</strain>
    </source>
</reference>
<sequence length="1051" mass="111340">MSNRTSSPLRNGRKAVLSLASSLAVLATASPALAAPAPERFALGTNANGDSCSASREWSAGGGPVRYAGDQAYVITCRDIAAADAQGYVGPAGKPAPLDHCGAALTAEVAGLGPVEVRRCVDATLGKAAIDIRFTRKGTTWQGAALESAVGTLETALRVIAGGGRTPGGNTAAKPSFDLAAVPAGQAFTAAGDTKALTAEAALADGVTALQTGRLLDASRTLNDALRAFANADVSTRIDLRLAAGLAESNLSQFELAANDFAVADGLLRTGRDLPRRDEQVRQLATYRGVDLINQHRWNDAIAALTRSQAEAGSLEDPVTLSRLNEEALGQADEVQAELTDQNQLNRSLLEAQRYQALSVAYLGANRIDEADVALQNAAKAARVILARYAADNIVWLRTVIERQQARILVRRGSIDKALVHLDCAVDALSGNTAGAGCVFPGARPVSDTFQNAPLLADTRLERASIASRDPATAPDKVLANYRSAVQTLPELTGTGYVSLAALERYFTLLTNAPQSDARDQEYFHAMQMIGEPAIAREYAQLQKVVAADESVAGLLRRRALLDRQMVRLRTEISGLPTSSGPEFERLEQERQATSAERDTINGQLLSSDRIGALQDEPATIAQIRDALAPGEAYLKLTQLYSTMAGIVITRDQTWIYMVDGGLARTERLAEQVLSSARLDEATRSTRLFQVSKASQLFQAIAGPAAATVAGATRVVYDPAGKLRQLPLAILVTDPASAEAYEKQRAKGDYSKLKFLARGTDTAVALSPRAFLRVRNDVRPSQAPGKFLGLGENAPAERASIAAAEDKMPFDCAVSYGTWAGVMAQNKPISARELGLAAAALGAPGSPEITLGAFTDVNLLNGPASTELGRYQVIHFATHGLPETQVDLPQCKVHLPPALVTTLAAPAADGEVLSDGLLSFDEVARLQLDANLVVLSACDTAAGTSSRTALKAGLENASPALDGLVRSFIAARARAVMATFWAVPDSQETQNLMQTFYSTGRTAPMGNSLRVAQNQLIDTRRYSHPYYWGAYFLVGDGAKTMLTQPGQVAMK</sequence>
<organism evidence="5 6">
    <name type="scientific">Novosphingobium soli</name>
    <dbReference type="NCBI Taxonomy" id="574956"/>
    <lineage>
        <taxon>Bacteria</taxon>
        <taxon>Pseudomonadati</taxon>
        <taxon>Pseudomonadota</taxon>
        <taxon>Alphaproteobacteria</taxon>
        <taxon>Sphingomonadales</taxon>
        <taxon>Sphingomonadaceae</taxon>
        <taxon>Novosphingobium</taxon>
    </lineage>
</organism>
<keyword evidence="6" id="KW-1185">Reference proteome</keyword>
<dbReference type="EMBL" id="JBHLWK010000001">
    <property type="protein sequence ID" value="MFC0202648.1"/>
    <property type="molecule type" value="Genomic_DNA"/>
</dbReference>
<dbReference type="InterPro" id="IPR024983">
    <property type="entry name" value="CHAT_dom"/>
</dbReference>
<keyword evidence="1" id="KW-0175">Coiled coil</keyword>
<feature type="compositionally biased region" description="Basic and acidic residues" evidence="2">
    <location>
        <begin position="583"/>
        <end position="598"/>
    </location>
</feature>
<feature type="coiled-coil region" evidence="1">
    <location>
        <begin position="325"/>
        <end position="352"/>
    </location>
</feature>
<name>A0ABV6CPI5_9SPHN</name>
<feature type="signal peptide" evidence="3">
    <location>
        <begin position="1"/>
        <end position="34"/>
    </location>
</feature>
<feature type="chain" id="PRO_5045572604" evidence="3">
    <location>
        <begin position="35"/>
        <end position="1051"/>
    </location>
</feature>
<evidence type="ECO:0000256" key="3">
    <source>
        <dbReference type="SAM" id="SignalP"/>
    </source>
</evidence>
<feature type="region of interest" description="Disordered" evidence="2">
    <location>
        <begin position="577"/>
        <end position="598"/>
    </location>
</feature>
<feature type="domain" description="CHAT" evidence="4">
    <location>
        <begin position="693"/>
        <end position="1036"/>
    </location>
</feature>
<comment type="caution">
    <text evidence="5">The sequence shown here is derived from an EMBL/GenBank/DDBJ whole genome shotgun (WGS) entry which is preliminary data.</text>
</comment>
<evidence type="ECO:0000259" key="4">
    <source>
        <dbReference type="Pfam" id="PF12770"/>
    </source>
</evidence>
<evidence type="ECO:0000313" key="5">
    <source>
        <dbReference type="EMBL" id="MFC0202648.1"/>
    </source>
</evidence>
<accession>A0ABV6CPI5</accession>
<dbReference type="Proteomes" id="UP001589798">
    <property type="component" value="Unassembled WGS sequence"/>
</dbReference>